<dbReference type="InterPro" id="IPR048936">
    <property type="entry name" value="MvdD-like_ATPgrasp"/>
</dbReference>
<evidence type="ECO:0000256" key="1">
    <source>
        <dbReference type="PROSITE-ProRule" id="PRU00409"/>
    </source>
</evidence>
<keyword evidence="1" id="KW-0067">ATP-binding</keyword>
<dbReference type="PANTHER" id="PTHR21621">
    <property type="entry name" value="RIBOSOMAL PROTEIN S6 MODIFICATION PROTEIN"/>
    <property type="match status" value="1"/>
</dbReference>
<dbReference type="Proteomes" id="UP000468717">
    <property type="component" value="Unassembled WGS sequence"/>
</dbReference>
<dbReference type="GO" id="GO:0005737">
    <property type="term" value="C:cytoplasm"/>
    <property type="evidence" value="ECO:0007669"/>
    <property type="project" value="TreeGrafter"/>
</dbReference>
<evidence type="ECO:0000259" key="2">
    <source>
        <dbReference type="PROSITE" id="PS50975"/>
    </source>
</evidence>
<dbReference type="PROSITE" id="PS50975">
    <property type="entry name" value="ATP_GRASP"/>
    <property type="match status" value="1"/>
</dbReference>
<dbReference type="Gene3D" id="3.30.470.20">
    <property type="entry name" value="ATP-grasp fold, B domain"/>
    <property type="match status" value="1"/>
</dbReference>
<reference evidence="3 4" key="1">
    <citation type="submission" date="2019-10" db="EMBL/GenBank/DDBJ databases">
        <title>Three novel species isolated from a subtropical stream in China.</title>
        <authorList>
            <person name="Lu H."/>
        </authorList>
    </citation>
    <scope>NUCLEOTIDE SEQUENCE [LARGE SCALE GENOMIC DNA]</scope>
    <source>
        <strain evidence="3 4">FT13W</strain>
    </source>
</reference>
<name>A0A6I1I7G6_9BURK</name>
<dbReference type="PANTHER" id="PTHR21621:SF0">
    <property type="entry name" value="BETA-CITRYLGLUTAMATE SYNTHASE B-RELATED"/>
    <property type="match status" value="1"/>
</dbReference>
<dbReference type="GO" id="GO:0009432">
    <property type="term" value="P:SOS response"/>
    <property type="evidence" value="ECO:0007669"/>
    <property type="project" value="TreeGrafter"/>
</dbReference>
<feature type="domain" description="ATP-grasp" evidence="2">
    <location>
        <begin position="133"/>
        <end position="328"/>
    </location>
</feature>
<keyword evidence="4" id="KW-1185">Reference proteome</keyword>
<protein>
    <recommendedName>
        <fullName evidence="2">ATP-grasp domain-containing protein</fullName>
    </recommendedName>
</protein>
<gene>
    <name evidence="3" type="ORF">GCN75_00935</name>
</gene>
<evidence type="ECO:0000313" key="3">
    <source>
        <dbReference type="EMBL" id="KAB8066863.1"/>
    </source>
</evidence>
<organism evidence="3 4">
    <name type="scientific">Janthinobacterium violaceinigrum</name>
    <dbReference type="NCBI Taxonomy" id="2654252"/>
    <lineage>
        <taxon>Bacteria</taxon>
        <taxon>Pseudomonadati</taxon>
        <taxon>Pseudomonadota</taxon>
        <taxon>Betaproteobacteria</taxon>
        <taxon>Burkholderiales</taxon>
        <taxon>Oxalobacteraceae</taxon>
        <taxon>Janthinobacterium</taxon>
    </lineage>
</organism>
<dbReference type="EMBL" id="WFLI01000001">
    <property type="protein sequence ID" value="KAB8066863.1"/>
    <property type="molecule type" value="Genomic_DNA"/>
</dbReference>
<dbReference type="GO" id="GO:0005524">
    <property type="term" value="F:ATP binding"/>
    <property type="evidence" value="ECO:0007669"/>
    <property type="project" value="UniProtKB-UniRule"/>
</dbReference>
<accession>A0A6I1I7G6</accession>
<dbReference type="GO" id="GO:0018169">
    <property type="term" value="F:ribosomal S6-glutamic acid ligase activity"/>
    <property type="evidence" value="ECO:0007669"/>
    <property type="project" value="TreeGrafter"/>
</dbReference>
<dbReference type="SUPFAM" id="SSF56059">
    <property type="entry name" value="Glutathione synthetase ATP-binding domain-like"/>
    <property type="match status" value="1"/>
</dbReference>
<dbReference type="AlphaFoldDB" id="A0A6I1I7G6"/>
<dbReference type="GO" id="GO:0046872">
    <property type="term" value="F:metal ion binding"/>
    <property type="evidence" value="ECO:0007669"/>
    <property type="project" value="InterPro"/>
</dbReference>
<dbReference type="Pfam" id="PF21068">
    <property type="entry name" value="ATPgraspMvdD"/>
    <property type="match status" value="1"/>
</dbReference>
<evidence type="ECO:0000313" key="4">
    <source>
        <dbReference type="Proteomes" id="UP000468717"/>
    </source>
</evidence>
<comment type="caution">
    <text evidence="3">The sequence shown here is derived from an EMBL/GenBank/DDBJ whole genome shotgun (WGS) entry which is preliminary data.</text>
</comment>
<dbReference type="InterPro" id="IPR011761">
    <property type="entry name" value="ATP-grasp"/>
</dbReference>
<proteinExistence type="predicted"/>
<keyword evidence="1" id="KW-0547">Nucleotide-binding</keyword>
<dbReference type="RefSeq" id="WP_152280929.1">
    <property type="nucleotide sequence ID" value="NZ_WFLI01000001.1"/>
</dbReference>
<sequence>MHKKVLIISHSGDLHADLVEAILAERGHAPFRIDLDAFPRDYQLCQRLLEGQARSRLRRLPDGDWLDLRAVGAVWLRKAADYAYASADLTPQERAYAQLETEQAIFSVLYTLDCYWLSHPLALRGAQWKGEQLERAARMGFRVPATLISNVADDVRAFRSAVGGSIIFKSMSTPSLAAETVDAAERISGGIGTTIVDDAMLENLDAVGELSCQFQEYIAKQYELRITVIGKQLFAACLYSQDDARTAVDSRDMSAPIRYEAAALPEEIRQRCLDFVHSYGLEYGALDLIVTPQGEYVFLENNPVGQFLYVQQLVPALRMLECVADTLIEGALCHSQT</sequence>